<name>A0A1W9YSA7_MYCBA</name>
<dbReference type="RefSeq" id="WP_083060896.1">
    <property type="nucleotide sequence ID" value="NZ_JACKVM010000014.1"/>
</dbReference>
<dbReference type="AlphaFoldDB" id="A0A1W9YSA7"/>
<keyword evidence="3" id="KW-1185">Reference proteome</keyword>
<evidence type="ECO:0000313" key="3">
    <source>
        <dbReference type="Proteomes" id="UP000192366"/>
    </source>
</evidence>
<protein>
    <recommendedName>
        <fullName evidence="1">SnoaL-like domain-containing protein</fullName>
    </recommendedName>
</protein>
<sequence length="137" mass="15775">MSWVDDQLQITALLTRYARAVDSSDWELYRSVFTADAHIDYSSAGAISGSREEVVDWFTANWGLIAWSMHYITNVEAQVDGDRASVRAMFYNPFQVRGLPEQSTCGGYYHHEMVRTDGGWRSRRLREESIWFVNKPG</sequence>
<feature type="domain" description="SnoaL-like" evidence="1">
    <location>
        <begin position="5"/>
        <end position="126"/>
    </location>
</feature>
<reference evidence="2 3" key="1">
    <citation type="submission" date="2017-02" db="EMBL/GenBank/DDBJ databases">
        <title>The new phylogeny of genus Mycobacterium.</title>
        <authorList>
            <person name="Tortoli E."/>
            <person name="Trovato A."/>
            <person name="Cirillo D.M."/>
        </authorList>
    </citation>
    <scope>NUCLEOTIDE SEQUENCE [LARGE SCALE GENOMIC DNA]</scope>
    <source>
        <strain evidence="2 3">DSM 45578</strain>
    </source>
</reference>
<dbReference type="Proteomes" id="UP000192366">
    <property type="component" value="Unassembled WGS sequence"/>
</dbReference>
<accession>A0A1W9YSA7</accession>
<proteinExistence type="predicted"/>
<dbReference type="STRING" id="564198.BST17_21000"/>
<dbReference type="Pfam" id="PF13577">
    <property type="entry name" value="SnoaL_4"/>
    <property type="match status" value="1"/>
</dbReference>
<dbReference type="Gene3D" id="3.10.450.50">
    <property type="match status" value="1"/>
</dbReference>
<dbReference type="EMBL" id="MVHJ01000022">
    <property type="protein sequence ID" value="ORA02978.1"/>
    <property type="molecule type" value="Genomic_DNA"/>
</dbReference>
<dbReference type="InterPro" id="IPR032710">
    <property type="entry name" value="NTF2-like_dom_sf"/>
</dbReference>
<dbReference type="InterPro" id="IPR037401">
    <property type="entry name" value="SnoaL-like"/>
</dbReference>
<evidence type="ECO:0000259" key="1">
    <source>
        <dbReference type="Pfam" id="PF13577"/>
    </source>
</evidence>
<organism evidence="2 3">
    <name type="scientific">Mycolicibacterium bacteremicum</name>
    <name type="common">Mycobacterium bacteremicum</name>
    <dbReference type="NCBI Taxonomy" id="564198"/>
    <lineage>
        <taxon>Bacteria</taxon>
        <taxon>Bacillati</taxon>
        <taxon>Actinomycetota</taxon>
        <taxon>Actinomycetes</taxon>
        <taxon>Mycobacteriales</taxon>
        <taxon>Mycobacteriaceae</taxon>
        <taxon>Mycolicibacterium</taxon>
    </lineage>
</organism>
<gene>
    <name evidence="2" type="ORF">BST17_21000</name>
</gene>
<dbReference type="SUPFAM" id="SSF54427">
    <property type="entry name" value="NTF2-like"/>
    <property type="match status" value="1"/>
</dbReference>
<dbReference type="CDD" id="cd00531">
    <property type="entry name" value="NTF2_like"/>
    <property type="match status" value="1"/>
</dbReference>
<evidence type="ECO:0000313" key="2">
    <source>
        <dbReference type="EMBL" id="ORA02978.1"/>
    </source>
</evidence>
<comment type="caution">
    <text evidence="2">The sequence shown here is derived from an EMBL/GenBank/DDBJ whole genome shotgun (WGS) entry which is preliminary data.</text>
</comment>